<evidence type="ECO:0000256" key="1">
    <source>
        <dbReference type="SAM" id="MobiDB-lite"/>
    </source>
</evidence>
<feature type="compositionally biased region" description="Polar residues" evidence="1">
    <location>
        <begin position="147"/>
        <end position="161"/>
    </location>
</feature>
<gene>
    <name evidence="2" type="ORF">PTSG_06756</name>
</gene>
<evidence type="ECO:0000313" key="3">
    <source>
        <dbReference type="Proteomes" id="UP000007799"/>
    </source>
</evidence>
<feature type="compositionally biased region" description="Polar residues" evidence="1">
    <location>
        <begin position="174"/>
        <end position="183"/>
    </location>
</feature>
<feature type="region of interest" description="Disordered" evidence="1">
    <location>
        <begin position="147"/>
        <end position="166"/>
    </location>
</feature>
<dbReference type="AlphaFoldDB" id="F2UEQ1"/>
<feature type="region of interest" description="Disordered" evidence="1">
    <location>
        <begin position="88"/>
        <end position="142"/>
    </location>
</feature>
<dbReference type="RefSeq" id="XP_004992154.1">
    <property type="nucleotide sequence ID" value="XM_004992097.1"/>
</dbReference>
<name>F2UEQ1_SALR5</name>
<dbReference type="KEGG" id="sre:PTSG_06756"/>
<reference evidence="2" key="1">
    <citation type="submission" date="2009-08" db="EMBL/GenBank/DDBJ databases">
        <title>Annotation of Salpingoeca rosetta.</title>
        <authorList>
            <consortium name="The Broad Institute Genome Sequencing Platform"/>
            <person name="Russ C."/>
            <person name="Cuomo C."/>
            <person name="Burger G."/>
            <person name="Gray M.W."/>
            <person name="Holland P.W.H."/>
            <person name="King N."/>
            <person name="Lang F.B.F."/>
            <person name="Roger A.J."/>
            <person name="Ruiz-Trillo I."/>
            <person name="Young S.K."/>
            <person name="Zeng Q."/>
            <person name="Gargeya S."/>
            <person name="Alvarado L."/>
            <person name="Berlin A."/>
            <person name="Chapman S.B."/>
            <person name="Chen Z."/>
            <person name="Freedman E."/>
            <person name="Gellesch M."/>
            <person name="Goldberg J."/>
            <person name="Griggs A."/>
            <person name="Gujja S."/>
            <person name="Heilman E."/>
            <person name="Heiman D."/>
            <person name="Howarth C."/>
            <person name="Mehta T."/>
            <person name="Neiman D."/>
            <person name="Pearson M."/>
            <person name="Roberts A."/>
            <person name="Saif S."/>
            <person name="Shea T."/>
            <person name="Shenoy N."/>
            <person name="Sisk P."/>
            <person name="Stolte C."/>
            <person name="Sykes S."/>
            <person name="White J."/>
            <person name="Yandava C."/>
            <person name="Haas B."/>
            <person name="Nusbaum C."/>
            <person name="Birren B."/>
        </authorList>
    </citation>
    <scope>NUCLEOTIDE SEQUENCE [LARGE SCALE GENOMIC DNA]</scope>
    <source>
        <strain evidence="2">ATCC 50818</strain>
    </source>
</reference>
<dbReference type="Proteomes" id="UP000007799">
    <property type="component" value="Unassembled WGS sequence"/>
</dbReference>
<accession>F2UEQ1</accession>
<protein>
    <submittedName>
        <fullName evidence="2">Uncharacterized protein</fullName>
    </submittedName>
</protein>
<dbReference type="InParanoid" id="F2UEQ1"/>
<evidence type="ECO:0000313" key="2">
    <source>
        <dbReference type="EMBL" id="EGD75101.1"/>
    </source>
</evidence>
<keyword evidence="3" id="KW-1185">Reference proteome</keyword>
<sequence>MKTVLEVLDKCDEAARARDKMLLRDQVRELMTACGNLSETSSNESGEALATKAKELVNTVVEVFTQDFTEKSNAKLQAAINSVRNAANSVVPRGDSEKPPEFNPYDNFNDKGQLDDIYEYDPQYNPDTTFSNDGDLDGADPIYADTAHQQPISDGSDSDTSVHSDDEDLDVDATQASLGSSMRSIRKRPTINRTLSIDPEEDTADTPRATPALSKDIEYHVEVIESELDHLYSAAEVWDIKRMASTAKALFQAFSTLRKFAGHERDLPQDLERVYQSVKAASVSVTAYLHNFAQSGHSEATEPAIMDSIINLSVVMHDFIAGMRRLKFLSTVTERPAHHLMTRIQECFDVSATPHTDDKCECVDFVHCKQTLLHCSQALLSSLQQLTAAILAPCPVTWKLASICDNVAWHMQRLVHTSDLLHGGKPSPLRRLSFETCQVLLGGVALLCKPGDLTSNEFHAAVNSLHDSIPALRDSTQQLFTECFQLATNGEIRELTQKELDADIDVKVKLDLSAAHAEPEQQPDMKTVAVDGYLCTKTFKDVITSQAYQIGHIVSLSNMPRDTTIAQVKDAFTQKYDTPAAASLQLLSPEHELTDDTKLEDYILQCTM</sequence>
<dbReference type="GeneID" id="16072713"/>
<organism evidence="3">
    <name type="scientific">Salpingoeca rosetta (strain ATCC 50818 / BSB-021)</name>
    <dbReference type="NCBI Taxonomy" id="946362"/>
    <lineage>
        <taxon>Eukaryota</taxon>
        <taxon>Choanoflagellata</taxon>
        <taxon>Craspedida</taxon>
        <taxon>Salpingoecidae</taxon>
        <taxon>Salpingoeca</taxon>
    </lineage>
</organism>
<dbReference type="EMBL" id="GL832971">
    <property type="protein sequence ID" value="EGD75101.1"/>
    <property type="molecule type" value="Genomic_DNA"/>
</dbReference>
<proteinExistence type="predicted"/>
<feature type="region of interest" description="Disordered" evidence="1">
    <location>
        <begin position="173"/>
        <end position="211"/>
    </location>
</feature>